<dbReference type="EMBL" id="PDJD01000001">
    <property type="protein sequence ID" value="PFG20709.1"/>
    <property type="molecule type" value="Genomic_DNA"/>
</dbReference>
<dbReference type="RefSeq" id="WP_098469644.1">
    <property type="nucleotide sequence ID" value="NZ_PDJD01000001.1"/>
</dbReference>
<keyword evidence="4" id="KW-1185">Reference proteome</keyword>
<evidence type="ECO:0000259" key="2">
    <source>
        <dbReference type="Pfam" id="PF08751"/>
    </source>
</evidence>
<dbReference type="AlphaFoldDB" id="A0A2A9D4D2"/>
<dbReference type="Proteomes" id="UP000224915">
    <property type="component" value="Unassembled WGS sequence"/>
</dbReference>
<gene>
    <name evidence="3" type="ORF">ATL40_2319</name>
</gene>
<evidence type="ECO:0000313" key="3">
    <source>
        <dbReference type="EMBL" id="PFG20709.1"/>
    </source>
</evidence>
<feature type="compositionally biased region" description="Basic and acidic residues" evidence="1">
    <location>
        <begin position="1042"/>
        <end position="1058"/>
    </location>
</feature>
<reference evidence="3 4" key="1">
    <citation type="submission" date="2017-10" db="EMBL/GenBank/DDBJ databases">
        <title>Sequencing the genomes of 1000 actinobacteria strains.</title>
        <authorList>
            <person name="Klenk H.-P."/>
        </authorList>
    </citation>
    <scope>NUCLEOTIDE SEQUENCE [LARGE SCALE GENOMIC DNA]</scope>
    <source>
        <strain evidence="3 4">DSM 21801</strain>
    </source>
</reference>
<dbReference type="InterPro" id="IPR027417">
    <property type="entry name" value="P-loop_NTPase"/>
</dbReference>
<dbReference type="Gene3D" id="3.40.50.300">
    <property type="entry name" value="P-loop containing nucleotide triphosphate hydrolases"/>
    <property type="match status" value="2"/>
</dbReference>
<dbReference type="InterPro" id="IPR014862">
    <property type="entry name" value="TrwC"/>
</dbReference>
<evidence type="ECO:0000256" key="1">
    <source>
        <dbReference type="SAM" id="MobiDB-lite"/>
    </source>
</evidence>
<dbReference type="Gene3D" id="2.30.30.940">
    <property type="match status" value="1"/>
</dbReference>
<dbReference type="InterPro" id="IPR051055">
    <property type="entry name" value="PIF1_helicase"/>
</dbReference>
<dbReference type="Pfam" id="PF13604">
    <property type="entry name" value="AAA_30"/>
    <property type="match status" value="1"/>
</dbReference>
<comment type="caution">
    <text evidence="3">The sequence shown here is derived from an EMBL/GenBank/DDBJ whole genome shotgun (WGS) entry which is preliminary data.</text>
</comment>
<proteinExistence type="predicted"/>
<feature type="domain" description="TrwC relaxase" evidence="2">
    <location>
        <begin position="46"/>
        <end position="321"/>
    </location>
</feature>
<sequence>MSKGGFVAFRGSAAVAERYLAGRPGQDASAPAAYLAADRPFQHGVVTDHGVQTSHIDREQFRSWAEHIDPETGETRGSFRQRVTRSVGKDGKLVEKVGGTPLYQETLISASKSLSLAAAADDRIAEALEGAMARAAVRMAEAYREHAVTRVGPRGKQEQVKFDQIEFTSVQHHTSRTGDPHAHRHVQFLTTGLVTLPDGTQAWRAPDGSVLYRLAERLHAAADLAIATDVELREAIAEAGYTWVPGEGGGGVKEFETLSDEFSQRRDQVAARRESLEAQWRAEHPGREPSARQVQQWDHVGWQATRPDKHELAAEAQFDQDARLAAVVPTNTSRAVHSVGHDDVDARQIAEDALTSLAQQHSAWSRADLMAALDRQLALRPVMGDASALQAAALQAAEVELVSFYDDGVTLEGARHYTSRAVLATDAAITRSLRRRAQAGGVDGEVEVDRGGFSLSDGQAAAARAVAGTHQLVVIEGAAGTGKTTMLSAANEAIQAEGRRLVAVSPTKRGALEMASEIGAEGSSVHGLLVRAGARFDDQGRWSLPDLWRHQPDHLRMDARTTLVVDEVGMLDMNTAQALHQYCDDTGVQLVLMGDRRQLAAVGRGGYLAKAVHRATTAHDLRDVRRFRTADGASDEEYASASLALREREDAEGFFELLTERGQVRVGEPDEVIDRVAETVALELQADQSSIAITATNATAARINRAVYDSLAADGVLDTRVTATGRDGDPIAVGARVATRQNDADLQVANRQVWTVKRVNRDGRVIVADAETGHHATLEADYVREHLQLAYAVTAHGAQGMTVDTAHTLVSDQMNAAGTYVGLTRGRSANVLHAVGLDEDDARAQFVAAMGREGSDHGLDAARADACDRLQSLAPTPVEQHRRPVIEEAPPVSEPATPAPFRSRLRDLEASTPAAQQRLAGLAAVEERWHGAMPQTPEQRRQFEQQFAAVGVDRRLLDAPGVADAMSQDVRSRLEARAAQTEAGTATQERGRALVARLEELRERQRTTDRYGALGTKGQIAEVQARLSVEKEHLEALKADRASGEYVDREPERQRRLAESLPTTQRTSDERQRRLTQAVQMMRESPAQETSEASQEVHQMEM</sequence>
<dbReference type="OrthoDB" id="4524286at2"/>
<dbReference type="CDD" id="cd18809">
    <property type="entry name" value="SF1_C_RecD"/>
    <property type="match status" value="1"/>
</dbReference>
<dbReference type="SUPFAM" id="SSF55464">
    <property type="entry name" value="Origin of replication-binding domain, RBD-like"/>
    <property type="match status" value="1"/>
</dbReference>
<feature type="region of interest" description="Disordered" evidence="1">
    <location>
        <begin position="1042"/>
        <end position="1102"/>
    </location>
</feature>
<organism evidence="3 4">
    <name type="scientific">Serinibacter salmoneus</name>
    <dbReference type="NCBI Taxonomy" id="556530"/>
    <lineage>
        <taxon>Bacteria</taxon>
        <taxon>Bacillati</taxon>
        <taxon>Actinomycetota</taxon>
        <taxon>Actinomycetes</taxon>
        <taxon>Micrococcales</taxon>
        <taxon>Beutenbergiaceae</taxon>
        <taxon>Serinibacter</taxon>
    </lineage>
</organism>
<name>A0A2A9D4D2_9MICO</name>
<feature type="compositionally biased region" description="Polar residues" evidence="1">
    <location>
        <begin position="1087"/>
        <end position="1102"/>
    </location>
</feature>
<dbReference type="PANTHER" id="PTHR47642">
    <property type="entry name" value="ATP-DEPENDENT DNA HELICASE"/>
    <property type="match status" value="1"/>
</dbReference>
<evidence type="ECO:0000313" key="4">
    <source>
        <dbReference type="Proteomes" id="UP000224915"/>
    </source>
</evidence>
<accession>A0A2A9D4D2</accession>
<protein>
    <submittedName>
        <fullName evidence="3">TrwC relaxase</fullName>
    </submittedName>
</protein>
<dbReference type="Pfam" id="PF08751">
    <property type="entry name" value="TrwC"/>
    <property type="match status" value="1"/>
</dbReference>
<dbReference type="SUPFAM" id="SSF52540">
    <property type="entry name" value="P-loop containing nucleoside triphosphate hydrolases"/>
    <property type="match status" value="1"/>
</dbReference>
<dbReference type="PANTHER" id="PTHR47642:SF5">
    <property type="entry name" value="ATP-DEPENDENT DNA HELICASE"/>
    <property type="match status" value="1"/>
</dbReference>